<dbReference type="AlphaFoldDB" id="A0A4R2QMF2"/>
<dbReference type="Proteomes" id="UP000294911">
    <property type="component" value="Unassembled WGS sequence"/>
</dbReference>
<dbReference type="SMART" id="SM00327">
    <property type="entry name" value="VWA"/>
    <property type="match status" value="1"/>
</dbReference>
<sequence length="611" mass="64868">MASLTAVTSIVGILVLGLFAVPSYAQDGRETQEKLAPVMLVLDASDSMNGDDPSGGSKLDAAKSALRKMIDQLPAEAEVGLTVYGSEAEVSDEQASCADIKTAFEVAPMDRDGMRSAVDDIDARGWTPIGGSLEHAAAELPDEGPRSIVLISDGAETCAPPEACEAAKSLGHAGVELKMHAVGFDIDEAGRNELECIAEAGDGDYVDAPDAGTLEEELPKIAERALRVYESEGIRVRGTETLNKAPELRPGQYLDRIGTGAARYYRVDVPDGMGVHAAATLIRPADEGQGGTAASYVDLKLINRNDDQCDSDRVVDSDMNWTSHNTPSVYADISEDADCYTGEGRYFLRVERGDSGRAEGERDIEILVAFEPPARGEQTSSTEEVPFAEPSGQAQEAVGGSSFNKATELTGSGIYTDRIGYGEAAFYRVPLDWGQGLSYQVHFGDSGTQGITNMLTRVYNPVRANGYDLGATGAYGGRSTELGPIQTAPVYHGNRESGSIEAEVASLAGDYYIMVQLAHPRMDDTPIDIDFELTLNITGQPSDPPQYAKVKDYPAEVMYDLVANTAAVRVDGVTTTSRPALLVGIGAGVAILGLGAFGLRLWLRSRRSGAA</sequence>
<evidence type="ECO:0000313" key="4">
    <source>
        <dbReference type="Proteomes" id="UP000294911"/>
    </source>
</evidence>
<feature type="transmembrane region" description="Helical" evidence="1">
    <location>
        <begin position="580"/>
        <end position="603"/>
    </location>
</feature>
<comment type="caution">
    <text evidence="3">The sequence shown here is derived from an EMBL/GenBank/DDBJ whole genome shotgun (WGS) entry which is preliminary data.</text>
</comment>
<evidence type="ECO:0000256" key="1">
    <source>
        <dbReference type="SAM" id="Phobius"/>
    </source>
</evidence>
<evidence type="ECO:0000259" key="2">
    <source>
        <dbReference type="PROSITE" id="PS50234"/>
    </source>
</evidence>
<dbReference type="SUPFAM" id="SSF53300">
    <property type="entry name" value="vWA-like"/>
    <property type="match status" value="1"/>
</dbReference>
<dbReference type="RefSeq" id="WP_165912979.1">
    <property type="nucleotide sequence ID" value="NZ_SLXQ01000007.1"/>
</dbReference>
<reference evidence="3 4" key="1">
    <citation type="submission" date="2019-03" db="EMBL/GenBank/DDBJ databases">
        <title>Genomic Encyclopedia of Type Strains, Phase IV (KMG-IV): sequencing the most valuable type-strain genomes for metagenomic binning, comparative biology and taxonomic classification.</title>
        <authorList>
            <person name="Goeker M."/>
        </authorList>
    </citation>
    <scope>NUCLEOTIDE SEQUENCE [LARGE SCALE GENOMIC DNA]</scope>
    <source>
        <strain evidence="3 4">DSM 45765</strain>
    </source>
</reference>
<keyword evidence="4" id="KW-1185">Reference proteome</keyword>
<dbReference type="PROSITE" id="PS50234">
    <property type="entry name" value="VWFA"/>
    <property type="match status" value="1"/>
</dbReference>
<keyword evidence="1" id="KW-0472">Membrane</keyword>
<dbReference type="PANTHER" id="PTHR37947:SF1">
    <property type="entry name" value="BLL2462 PROTEIN"/>
    <property type="match status" value="1"/>
</dbReference>
<dbReference type="Gene3D" id="3.40.50.410">
    <property type="entry name" value="von Willebrand factor, type A domain"/>
    <property type="match status" value="1"/>
</dbReference>
<keyword evidence="1" id="KW-0812">Transmembrane</keyword>
<proteinExistence type="predicted"/>
<dbReference type="PANTHER" id="PTHR37947">
    <property type="entry name" value="BLL2462 PROTEIN"/>
    <property type="match status" value="1"/>
</dbReference>
<feature type="domain" description="VWFA" evidence="2">
    <location>
        <begin position="37"/>
        <end position="221"/>
    </location>
</feature>
<evidence type="ECO:0000313" key="3">
    <source>
        <dbReference type="EMBL" id="TCP50743.1"/>
    </source>
</evidence>
<dbReference type="InterPro" id="IPR002035">
    <property type="entry name" value="VWF_A"/>
</dbReference>
<name>A0A4R2QMF2_9PSEU</name>
<keyword evidence="1" id="KW-1133">Transmembrane helix</keyword>
<protein>
    <submittedName>
        <fullName evidence="3">Ca-activated chloride channel family protein</fullName>
    </submittedName>
</protein>
<accession>A0A4R2QMF2</accession>
<dbReference type="InterPro" id="IPR036465">
    <property type="entry name" value="vWFA_dom_sf"/>
</dbReference>
<gene>
    <name evidence="3" type="ORF">EV191_1073</name>
</gene>
<organism evidence="3 4">
    <name type="scientific">Tamaricihabitans halophyticus</name>
    <dbReference type="NCBI Taxonomy" id="1262583"/>
    <lineage>
        <taxon>Bacteria</taxon>
        <taxon>Bacillati</taxon>
        <taxon>Actinomycetota</taxon>
        <taxon>Actinomycetes</taxon>
        <taxon>Pseudonocardiales</taxon>
        <taxon>Pseudonocardiaceae</taxon>
        <taxon>Tamaricihabitans</taxon>
    </lineage>
</organism>
<dbReference type="EMBL" id="SLXQ01000007">
    <property type="protein sequence ID" value="TCP50743.1"/>
    <property type="molecule type" value="Genomic_DNA"/>
</dbReference>
<dbReference type="Pfam" id="PF13519">
    <property type="entry name" value="VWA_2"/>
    <property type="match status" value="1"/>
</dbReference>